<reference evidence="1 2" key="1">
    <citation type="submission" date="2015-02" db="EMBL/GenBank/DDBJ databases">
        <title>Whole genome shotgun sequencing of cultured foodborne pathogen.</title>
        <authorList>
            <person name="Timme R."/>
            <person name="Allard M.W."/>
            <person name="Strain E."/>
            <person name="Evans P.S."/>
            <person name="Brown E."/>
        </authorList>
    </citation>
    <scope>NUCLEOTIDE SEQUENCE [LARGE SCALE GENOMIC DNA]</scope>
    <source>
        <strain evidence="1 2">GCSL-TSO-24</strain>
    </source>
</reference>
<dbReference type="AlphaFoldDB" id="A0A0D8L787"/>
<dbReference type="PATRIC" id="fig|582.24.peg.4850"/>
<name>A0A0D8L787_MORMO</name>
<organism evidence="1 2">
    <name type="scientific">Morganella morganii</name>
    <name type="common">Proteus morganii</name>
    <dbReference type="NCBI Taxonomy" id="582"/>
    <lineage>
        <taxon>Bacteria</taxon>
        <taxon>Pseudomonadati</taxon>
        <taxon>Pseudomonadota</taxon>
        <taxon>Gammaproteobacteria</taxon>
        <taxon>Enterobacterales</taxon>
        <taxon>Morganellaceae</taxon>
        <taxon>Morganella</taxon>
    </lineage>
</organism>
<dbReference type="EMBL" id="JZSH01000205">
    <property type="protein sequence ID" value="KJF77036.1"/>
    <property type="molecule type" value="Genomic_DNA"/>
</dbReference>
<evidence type="ECO:0000313" key="2">
    <source>
        <dbReference type="Proteomes" id="UP000032582"/>
    </source>
</evidence>
<sequence>MCRVIWRYIKLILNLTEIRVTEGNSDIAACKSTKIFCCRVFRRTRIVPSDFFGLKPDLSGFGRLQKTLIEVKMAEEESAYYTFNYV</sequence>
<protein>
    <submittedName>
        <fullName evidence="1">Uncharacterized protein</fullName>
    </submittedName>
</protein>
<accession>A0A0D8L787</accession>
<proteinExistence type="predicted"/>
<evidence type="ECO:0000313" key="1">
    <source>
        <dbReference type="EMBL" id="KJF77036.1"/>
    </source>
</evidence>
<comment type="caution">
    <text evidence="1">The sequence shown here is derived from an EMBL/GenBank/DDBJ whole genome shotgun (WGS) entry which is preliminary data.</text>
</comment>
<dbReference type="Proteomes" id="UP000032582">
    <property type="component" value="Unassembled WGS sequence"/>
</dbReference>
<gene>
    <name evidence="1" type="ORF">UA45_15220</name>
</gene>